<dbReference type="InterPro" id="IPR036188">
    <property type="entry name" value="FAD/NAD-bd_sf"/>
</dbReference>
<dbReference type="PANTHER" id="PTHR13847:SF287">
    <property type="entry name" value="FAD-DEPENDENT OXIDOREDUCTASE DOMAIN-CONTAINING PROTEIN 1"/>
    <property type="match status" value="1"/>
</dbReference>
<keyword evidence="1 3" id="KW-0560">Oxidoreductase</keyword>
<feature type="domain" description="FAD dependent oxidoreductase" evidence="2">
    <location>
        <begin position="8"/>
        <end position="368"/>
    </location>
</feature>
<dbReference type="EMBL" id="JAXIVU010000002">
    <property type="protein sequence ID" value="MDY7218337.1"/>
    <property type="molecule type" value="Genomic_DNA"/>
</dbReference>
<sequence length="410" mass="43449">MSMSSHSDIVVIGGGILGCSIASYLSQQTGLKITVVERTGLAEQTTSQAAGLLTRIRSSKALTVLAMETFAAIDQLAEHTGESLPLQRVGSLQVAASEQGLQQLNRLVTQAAAFAQNSEWLQPADAEQLAPWLSLTEQTRALYLPDDGYIDPYALCMAYARAARNRGVVFRLYQEVTSVLNEADKVYGVQLASGEILHAGLVIDAAGPWSTALARQQGVNLAMAPVRSHYWISAYHAQVLRGAPMTIFPDSGSYARPEVGGLLFGMRDKNAVTAHPSDLPNNLQGFSFATDANGDEALADGYVALQQQCSLLDELDLAHYISSVSSYTPDNIPLIGAMPGVEGFFAATGCSGAGVGLSGGIGRLVADLATGCTPFIDPAAFRLDRFGAVDSFDPDFIQRCAAARARKRSG</sequence>
<dbReference type="Pfam" id="PF01266">
    <property type="entry name" value="DAO"/>
    <property type="match status" value="1"/>
</dbReference>
<dbReference type="Gene3D" id="3.50.50.60">
    <property type="entry name" value="FAD/NAD(P)-binding domain"/>
    <property type="match status" value="1"/>
</dbReference>
<name>A0ABU5GP65_9GAMM</name>
<dbReference type="InterPro" id="IPR006076">
    <property type="entry name" value="FAD-dep_OxRdtase"/>
</dbReference>
<dbReference type="PANTHER" id="PTHR13847">
    <property type="entry name" value="SARCOSINE DEHYDROGENASE-RELATED"/>
    <property type="match status" value="1"/>
</dbReference>
<organism evidence="3 4">
    <name type="scientific">Denitrificimonas halotolerans</name>
    <dbReference type="NCBI Taxonomy" id="3098930"/>
    <lineage>
        <taxon>Bacteria</taxon>
        <taxon>Pseudomonadati</taxon>
        <taxon>Pseudomonadota</taxon>
        <taxon>Gammaproteobacteria</taxon>
        <taxon>Pseudomonadales</taxon>
        <taxon>Pseudomonadaceae</taxon>
        <taxon>Denitrificimonas</taxon>
    </lineage>
</organism>
<comment type="caution">
    <text evidence="3">The sequence shown here is derived from an EMBL/GenBank/DDBJ whole genome shotgun (WGS) entry which is preliminary data.</text>
</comment>
<protein>
    <submittedName>
        <fullName evidence="3">FAD-binding oxidoreductase</fullName>
        <ecNumber evidence="3">1.-.-.-</ecNumber>
    </submittedName>
</protein>
<dbReference type="EC" id="1.-.-.-" evidence="3"/>
<proteinExistence type="predicted"/>
<keyword evidence="4" id="KW-1185">Reference proteome</keyword>
<dbReference type="Proteomes" id="UP001294570">
    <property type="component" value="Unassembled WGS sequence"/>
</dbReference>
<evidence type="ECO:0000259" key="2">
    <source>
        <dbReference type="Pfam" id="PF01266"/>
    </source>
</evidence>
<evidence type="ECO:0000313" key="3">
    <source>
        <dbReference type="EMBL" id="MDY7218337.1"/>
    </source>
</evidence>
<dbReference type="GO" id="GO:0016491">
    <property type="term" value="F:oxidoreductase activity"/>
    <property type="evidence" value="ECO:0007669"/>
    <property type="project" value="UniProtKB-KW"/>
</dbReference>
<accession>A0ABU5GP65</accession>
<reference evidence="3 4" key="1">
    <citation type="submission" date="2023-12" db="EMBL/GenBank/DDBJ databases">
        <title>Denitrificimonas halotolerans sp. nov.,a novel species isolated from landfill leachate.</title>
        <authorList>
            <person name="Wang S."/>
        </authorList>
    </citation>
    <scope>NUCLEOTIDE SEQUENCE [LARGE SCALE GENOMIC DNA]</scope>
    <source>
        <strain evidence="3 4">JX-1</strain>
    </source>
</reference>
<evidence type="ECO:0000256" key="1">
    <source>
        <dbReference type="ARBA" id="ARBA00023002"/>
    </source>
</evidence>
<gene>
    <name evidence="3" type="ORF">TOI97_01900</name>
</gene>
<dbReference type="SUPFAM" id="SSF51905">
    <property type="entry name" value="FAD/NAD(P)-binding domain"/>
    <property type="match status" value="1"/>
</dbReference>
<dbReference type="RefSeq" id="WP_321552442.1">
    <property type="nucleotide sequence ID" value="NZ_JAXIVU010000002.1"/>
</dbReference>
<dbReference type="Gene3D" id="3.30.9.10">
    <property type="entry name" value="D-Amino Acid Oxidase, subunit A, domain 2"/>
    <property type="match status" value="1"/>
</dbReference>
<evidence type="ECO:0000313" key="4">
    <source>
        <dbReference type="Proteomes" id="UP001294570"/>
    </source>
</evidence>